<dbReference type="Gene3D" id="3.20.20.190">
    <property type="entry name" value="Phosphatidylinositol (PI) phosphodiesterase"/>
    <property type="match status" value="1"/>
</dbReference>
<sequence>MKTSALLAGALVLAGCAAIAPTARQHFDLEAHRGGRGLAPENTLAAFSNAIDMGVTTLELDIGLTADGVVVISHDTSLNPDHTRDASGAWLAPKSGAPIRSLTLAQLQSYDVGRLDPASNYGKQFALQIPRDGERIPTLASLFEQVQARGADAATVRFNIETKIDPSKPDETAAPEPMVRALLAEIDKAKMADRVTIQSFDWRTLTLVGKLAPQMPRAYLTTPRTLKDKRWTDGFDPASFASVPQMVRAASANAPSPVIWSPAFADLTPEVIREAQKIGMKVLPWTVNQRADMQRLMDWGADGIITDYPDILRDLMRERGLSLPPPGKNSKS</sequence>
<name>A0A431TFR9_9BURK</name>
<reference evidence="3 4" key="1">
    <citation type="submission" date="2018-12" db="EMBL/GenBank/DDBJ databases">
        <title>The genome of Variovorax gossypii DSM 100435.</title>
        <authorList>
            <person name="Gao J."/>
            <person name="Sun J."/>
        </authorList>
    </citation>
    <scope>NUCLEOTIDE SEQUENCE [LARGE SCALE GENOMIC DNA]</scope>
    <source>
        <strain evidence="3 4">DSM 100435</strain>
    </source>
</reference>
<dbReference type="EMBL" id="RXOE01000009">
    <property type="protein sequence ID" value="RTQ31423.1"/>
    <property type="molecule type" value="Genomic_DNA"/>
</dbReference>
<protein>
    <submittedName>
        <fullName evidence="3">Glycerophosphodiester phosphodiesterase</fullName>
    </submittedName>
</protein>
<evidence type="ECO:0000259" key="2">
    <source>
        <dbReference type="PROSITE" id="PS51704"/>
    </source>
</evidence>
<keyword evidence="1" id="KW-0732">Signal</keyword>
<keyword evidence="4" id="KW-1185">Reference proteome</keyword>
<feature type="signal peptide" evidence="1">
    <location>
        <begin position="1"/>
        <end position="20"/>
    </location>
</feature>
<feature type="chain" id="PRO_5019571192" evidence="1">
    <location>
        <begin position="21"/>
        <end position="332"/>
    </location>
</feature>
<dbReference type="SUPFAM" id="SSF51695">
    <property type="entry name" value="PLC-like phosphodiesterases"/>
    <property type="match status" value="1"/>
</dbReference>
<dbReference type="PROSITE" id="PS51257">
    <property type="entry name" value="PROKAR_LIPOPROTEIN"/>
    <property type="match status" value="1"/>
</dbReference>
<dbReference type="GO" id="GO:0006629">
    <property type="term" value="P:lipid metabolic process"/>
    <property type="evidence" value="ECO:0007669"/>
    <property type="project" value="InterPro"/>
</dbReference>
<comment type="caution">
    <text evidence="3">The sequence shown here is derived from an EMBL/GenBank/DDBJ whole genome shotgun (WGS) entry which is preliminary data.</text>
</comment>
<dbReference type="PROSITE" id="PS51704">
    <property type="entry name" value="GP_PDE"/>
    <property type="match status" value="1"/>
</dbReference>
<dbReference type="AlphaFoldDB" id="A0A431TFR9"/>
<proteinExistence type="predicted"/>
<feature type="domain" description="GP-PDE" evidence="2">
    <location>
        <begin position="27"/>
        <end position="316"/>
    </location>
</feature>
<dbReference type="PANTHER" id="PTHR46211">
    <property type="entry name" value="GLYCEROPHOSPHORYL DIESTER PHOSPHODIESTERASE"/>
    <property type="match status" value="1"/>
</dbReference>
<dbReference type="GO" id="GO:0008081">
    <property type="term" value="F:phosphoric diester hydrolase activity"/>
    <property type="evidence" value="ECO:0007669"/>
    <property type="project" value="InterPro"/>
</dbReference>
<accession>A0A431TFR9</accession>
<dbReference type="Proteomes" id="UP000267418">
    <property type="component" value="Unassembled WGS sequence"/>
</dbReference>
<evidence type="ECO:0000313" key="4">
    <source>
        <dbReference type="Proteomes" id="UP000267418"/>
    </source>
</evidence>
<dbReference type="PANTHER" id="PTHR46211:SF14">
    <property type="entry name" value="GLYCEROPHOSPHODIESTER PHOSPHODIESTERASE"/>
    <property type="match status" value="1"/>
</dbReference>
<gene>
    <name evidence="3" type="ORF">EJP69_25595</name>
</gene>
<dbReference type="Pfam" id="PF03009">
    <property type="entry name" value="GDPD"/>
    <property type="match status" value="1"/>
</dbReference>
<organism evidence="3 4">
    <name type="scientific">Variovorax gossypii</name>
    <dbReference type="NCBI Taxonomy" id="1679495"/>
    <lineage>
        <taxon>Bacteria</taxon>
        <taxon>Pseudomonadati</taxon>
        <taxon>Pseudomonadota</taxon>
        <taxon>Betaproteobacteria</taxon>
        <taxon>Burkholderiales</taxon>
        <taxon>Comamonadaceae</taxon>
        <taxon>Variovorax</taxon>
    </lineage>
</organism>
<dbReference type="InterPro" id="IPR030395">
    <property type="entry name" value="GP_PDE_dom"/>
</dbReference>
<dbReference type="CDD" id="cd08567">
    <property type="entry name" value="GDPD_SpGDE_like"/>
    <property type="match status" value="1"/>
</dbReference>
<evidence type="ECO:0000256" key="1">
    <source>
        <dbReference type="SAM" id="SignalP"/>
    </source>
</evidence>
<dbReference type="RefSeq" id="WP_093199528.1">
    <property type="nucleotide sequence ID" value="NZ_RXOE01000009.1"/>
</dbReference>
<dbReference type="OrthoDB" id="9795622at2"/>
<evidence type="ECO:0000313" key="3">
    <source>
        <dbReference type="EMBL" id="RTQ31423.1"/>
    </source>
</evidence>
<dbReference type="InterPro" id="IPR017946">
    <property type="entry name" value="PLC-like_Pdiesterase_TIM-brl"/>
</dbReference>